<dbReference type="EMBL" id="JAWDGP010006299">
    <property type="protein sequence ID" value="KAK3743679.1"/>
    <property type="molecule type" value="Genomic_DNA"/>
</dbReference>
<gene>
    <name evidence="1" type="ORF">RRG08_030800</name>
</gene>
<accession>A0AAE1CXM4</accession>
<protein>
    <submittedName>
        <fullName evidence="1">Uncharacterized protein</fullName>
    </submittedName>
</protein>
<dbReference type="AlphaFoldDB" id="A0AAE1CXM4"/>
<evidence type="ECO:0000313" key="2">
    <source>
        <dbReference type="Proteomes" id="UP001283361"/>
    </source>
</evidence>
<keyword evidence="2" id="KW-1185">Reference proteome</keyword>
<sequence length="181" mass="20499">MVMSNGSRYQGLVTSRQGIHAHNIYNSTQSWASTPTTFTTRHSHGNEQRFSVSRFGDITPEHPRPQHLQLDTVMVMSNDSLYQGLVTSRQGIHAHNIYNSTQSWASTPTTFTTRHSHGNEQRFSVSRFGDITPGHPRPQHLQLDTVMVMSNDSLYQGLVTSRQGIHEQRVQELENIYVLPG</sequence>
<reference evidence="1" key="1">
    <citation type="journal article" date="2023" name="G3 (Bethesda)">
        <title>A reference genome for the long-term kleptoplast-retaining sea slug Elysia crispata morphotype clarki.</title>
        <authorList>
            <person name="Eastman K.E."/>
            <person name="Pendleton A.L."/>
            <person name="Shaikh M.A."/>
            <person name="Suttiyut T."/>
            <person name="Ogas R."/>
            <person name="Tomko P."/>
            <person name="Gavelis G."/>
            <person name="Widhalm J.R."/>
            <person name="Wisecaver J.H."/>
        </authorList>
    </citation>
    <scope>NUCLEOTIDE SEQUENCE</scope>
    <source>
        <strain evidence="1">ECLA1</strain>
    </source>
</reference>
<name>A0AAE1CXM4_9GAST</name>
<proteinExistence type="predicted"/>
<comment type="caution">
    <text evidence="1">The sequence shown here is derived from an EMBL/GenBank/DDBJ whole genome shotgun (WGS) entry which is preliminary data.</text>
</comment>
<evidence type="ECO:0000313" key="1">
    <source>
        <dbReference type="EMBL" id="KAK3743679.1"/>
    </source>
</evidence>
<organism evidence="1 2">
    <name type="scientific">Elysia crispata</name>
    <name type="common">lettuce slug</name>
    <dbReference type="NCBI Taxonomy" id="231223"/>
    <lineage>
        <taxon>Eukaryota</taxon>
        <taxon>Metazoa</taxon>
        <taxon>Spiralia</taxon>
        <taxon>Lophotrochozoa</taxon>
        <taxon>Mollusca</taxon>
        <taxon>Gastropoda</taxon>
        <taxon>Heterobranchia</taxon>
        <taxon>Euthyneura</taxon>
        <taxon>Panpulmonata</taxon>
        <taxon>Sacoglossa</taxon>
        <taxon>Placobranchoidea</taxon>
        <taxon>Plakobranchidae</taxon>
        <taxon>Elysia</taxon>
    </lineage>
</organism>
<dbReference type="Proteomes" id="UP001283361">
    <property type="component" value="Unassembled WGS sequence"/>
</dbReference>